<dbReference type="EMBL" id="FOLQ01000002">
    <property type="protein sequence ID" value="SFC80062.1"/>
    <property type="molecule type" value="Genomic_DNA"/>
</dbReference>
<organism evidence="1 2">
    <name type="scientific">Spirosoma endophyticum</name>
    <dbReference type="NCBI Taxonomy" id="662367"/>
    <lineage>
        <taxon>Bacteria</taxon>
        <taxon>Pseudomonadati</taxon>
        <taxon>Bacteroidota</taxon>
        <taxon>Cytophagia</taxon>
        <taxon>Cytophagales</taxon>
        <taxon>Cytophagaceae</taxon>
        <taxon>Spirosoma</taxon>
    </lineage>
</organism>
<sequence length="40" mass="4868">MDKYLPIYSLKIRLTQLKRLFEELAIYLLYKRGIYPGYLA</sequence>
<dbReference type="STRING" id="662367.SAMN05216167_102447"/>
<proteinExistence type="predicted"/>
<gene>
    <name evidence="1" type="ORF">SAMN05216167_102447</name>
</gene>
<keyword evidence="2" id="KW-1185">Reference proteome</keyword>
<dbReference type="Proteomes" id="UP000198598">
    <property type="component" value="Unassembled WGS sequence"/>
</dbReference>
<evidence type="ECO:0000313" key="1">
    <source>
        <dbReference type="EMBL" id="SFC80062.1"/>
    </source>
</evidence>
<dbReference type="AlphaFoldDB" id="A0A1I1M5P3"/>
<evidence type="ECO:0000313" key="2">
    <source>
        <dbReference type="Proteomes" id="UP000198598"/>
    </source>
</evidence>
<protein>
    <submittedName>
        <fullName evidence="1">Uncharacterized protein</fullName>
    </submittedName>
</protein>
<accession>A0A1I1M5P3</accession>
<name>A0A1I1M5P3_9BACT</name>
<reference evidence="1 2" key="1">
    <citation type="submission" date="2016-10" db="EMBL/GenBank/DDBJ databases">
        <authorList>
            <person name="de Groot N.N."/>
        </authorList>
    </citation>
    <scope>NUCLEOTIDE SEQUENCE [LARGE SCALE GENOMIC DNA]</scope>
    <source>
        <strain evidence="1 2">DSM 26130</strain>
    </source>
</reference>